<reference evidence="6" key="1">
    <citation type="submission" date="2024-01" db="EMBL/GenBank/DDBJ databases">
        <title>The first autotrophic representatives of the genus Thermodesulfovibrio.</title>
        <authorList>
            <person name="Maltseva A.I."/>
            <person name="Elcheninov A.G."/>
            <person name="Kublanov I.V."/>
            <person name="Lebedinsky A.V."/>
            <person name="Frolov E.N."/>
        </authorList>
    </citation>
    <scope>NUCLEOTIDE SEQUENCE</scope>
    <source>
        <strain evidence="6">3907-1M</strain>
    </source>
</reference>
<evidence type="ECO:0000256" key="1">
    <source>
        <dbReference type="ARBA" id="ARBA00022428"/>
    </source>
</evidence>
<comment type="caution">
    <text evidence="5">Lacks conserved residue(s) required for the propagation of feature annotation.</text>
</comment>
<feature type="binding site" evidence="5">
    <location>
        <position position="56"/>
    </location>
    <ligand>
        <name>S-adenosyl-L-methionine</name>
        <dbReference type="ChEBI" id="CHEBI:59789"/>
    </ligand>
</feature>
<keyword evidence="6" id="KW-0830">Ubiquinone</keyword>
<dbReference type="RefSeq" id="WP_353683788.1">
    <property type="nucleotide sequence ID" value="NZ_CP144373.1"/>
</dbReference>
<keyword evidence="2 5" id="KW-0489">Methyltransferase</keyword>
<dbReference type="PANTHER" id="PTHR43591:SF24">
    <property type="entry name" value="2-METHOXY-6-POLYPRENYL-1,4-BENZOQUINOL METHYLASE, MITOCHONDRIAL"/>
    <property type="match status" value="1"/>
</dbReference>
<dbReference type="Pfam" id="PF01209">
    <property type="entry name" value="Ubie_methyltran"/>
    <property type="match status" value="1"/>
</dbReference>
<evidence type="ECO:0000313" key="6">
    <source>
        <dbReference type="EMBL" id="XCH46249.1"/>
    </source>
</evidence>
<evidence type="ECO:0000256" key="2">
    <source>
        <dbReference type="ARBA" id="ARBA00022603"/>
    </source>
</evidence>
<dbReference type="EMBL" id="CP144373">
    <property type="protein sequence ID" value="XCH46249.1"/>
    <property type="molecule type" value="Genomic_DNA"/>
</dbReference>
<dbReference type="PROSITE" id="PS01183">
    <property type="entry name" value="UBIE_1"/>
    <property type="match status" value="1"/>
</dbReference>
<comment type="pathway">
    <text evidence="5">Quinol/quinone metabolism; menaquinone biosynthesis; menaquinol from 1,4-dihydroxy-2-naphthoate: step 2/2.</text>
</comment>
<comment type="similarity">
    <text evidence="5">Belongs to the class I-like SAM-binding methyltransferase superfamily. MenG/UbiE family.</text>
</comment>
<accession>A0AAU8GUM6</accession>
<keyword evidence="3 5" id="KW-0808">Transferase</keyword>
<evidence type="ECO:0000256" key="5">
    <source>
        <dbReference type="HAMAP-Rule" id="MF_01813"/>
    </source>
</evidence>
<keyword evidence="4 5" id="KW-0949">S-adenosyl-L-methionine</keyword>
<dbReference type="NCBIfam" id="TIGR01934">
    <property type="entry name" value="MenG_MenH_UbiE"/>
    <property type="match status" value="1"/>
</dbReference>
<sequence length="230" mass="26299">MKETQQIKSMFDRIVGRYDFLNHLLSFGQDFFWRKKMAEHAVNGGTTIVLDLATGTADSARALLKRGAKVVGVDISFEMLRTGNKKIKKKKRNAFFSAVVASGYRLPFRDECFDAVTCAFGIRNMHETESAVKEIYRVIKKGGRIVILEFSIPDGFFRKPYLLYLKKIVPFIASVFSVRSAYEYLGSSIEGFYKPREIIKLLENCSFRNIKAIPLSFRSVYLYVGKKNPL</sequence>
<protein>
    <recommendedName>
        <fullName evidence="5">Demethylmenaquinone methyltransferase</fullName>
        <ecNumber evidence="5">2.1.1.163</ecNumber>
    </recommendedName>
</protein>
<keyword evidence="1 5" id="KW-0474">Menaquinone biosynthesis</keyword>
<dbReference type="PANTHER" id="PTHR43591">
    <property type="entry name" value="METHYLTRANSFERASE"/>
    <property type="match status" value="1"/>
</dbReference>
<dbReference type="GO" id="GO:0009234">
    <property type="term" value="P:menaquinone biosynthetic process"/>
    <property type="evidence" value="ECO:0007669"/>
    <property type="project" value="UniProtKB-UniRule"/>
</dbReference>
<gene>
    <name evidence="5" type="primary">menG</name>
    <name evidence="6" type="ORF">V4D30_07860</name>
</gene>
<comment type="function">
    <text evidence="5">Methyltransferase required for the conversion of demethylmenaquinol (DMKH2) to menaquinol (MKH2).</text>
</comment>
<dbReference type="InterPro" id="IPR023576">
    <property type="entry name" value="UbiE/COQ5_MeTrFase_CS"/>
</dbReference>
<organism evidence="6">
    <name type="scientific">Thermodesulfovibrio autotrophicus</name>
    <dbReference type="NCBI Taxonomy" id="3118333"/>
    <lineage>
        <taxon>Bacteria</taxon>
        <taxon>Pseudomonadati</taxon>
        <taxon>Nitrospirota</taxon>
        <taxon>Thermodesulfovibrionia</taxon>
        <taxon>Thermodesulfovibrionales</taxon>
        <taxon>Thermodesulfovibrionaceae</taxon>
        <taxon>Thermodesulfovibrio</taxon>
    </lineage>
</organism>
<dbReference type="PROSITE" id="PS51608">
    <property type="entry name" value="SAM_MT_UBIE"/>
    <property type="match status" value="1"/>
</dbReference>
<evidence type="ECO:0000256" key="3">
    <source>
        <dbReference type="ARBA" id="ARBA00022679"/>
    </source>
</evidence>
<dbReference type="CDD" id="cd02440">
    <property type="entry name" value="AdoMet_MTases"/>
    <property type="match status" value="1"/>
</dbReference>
<dbReference type="SUPFAM" id="SSF53335">
    <property type="entry name" value="S-adenosyl-L-methionine-dependent methyltransferases"/>
    <property type="match status" value="1"/>
</dbReference>
<dbReference type="GO" id="GO:0032259">
    <property type="term" value="P:methylation"/>
    <property type="evidence" value="ECO:0007669"/>
    <property type="project" value="UniProtKB-KW"/>
</dbReference>
<dbReference type="AlphaFoldDB" id="A0AAU8GUM6"/>
<name>A0AAU8GUM6_9BACT</name>
<evidence type="ECO:0000256" key="4">
    <source>
        <dbReference type="ARBA" id="ARBA00022691"/>
    </source>
</evidence>
<dbReference type="EC" id="2.1.1.163" evidence="5"/>
<dbReference type="InterPro" id="IPR004033">
    <property type="entry name" value="UbiE/COQ5_MeTrFase"/>
</dbReference>
<dbReference type="InterPro" id="IPR029063">
    <property type="entry name" value="SAM-dependent_MTases_sf"/>
</dbReference>
<dbReference type="PROSITE" id="PS01184">
    <property type="entry name" value="UBIE_2"/>
    <property type="match status" value="1"/>
</dbReference>
<dbReference type="KEGG" id="taut:V4D30_07860"/>
<dbReference type="GO" id="GO:0043770">
    <property type="term" value="F:demethylmenaquinone methyltransferase activity"/>
    <property type="evidence" value="ECO:0007669"/>
    <property type="project" value="UniProtKB-UniRule"/>
</dbReference>
<feature type="binding site" evidence="5">
    <location>
        <position position="74"/>
    </location>
    <ligand>
        <name>S-adenosyl-L-methionine</name>
        <dbReference type="ChEBI" id="CHEBI:59789"/>
    </ligand>
</feature>
<comment type="catalytic activity">
    <reaction evidence="5">
        <text>a 2-demethylmenaquinol + S-adenosyl-L-methionine = a menaquinol + S-adenosyl-L-homocysteine + H(+)</text>
        <dbReference type="Rhea" id="RHEA:42640"/>
        <dbReference type="Rhea" id="RHEA-COMP:9539"/>
        <dbReference type="Rhea" id="RHEA-COMP:9563"/>
        <dbReference type="ChEBI" id="CHEBI:15378"/>
        <dbReference type="ChEBI" id="CHEBI:18151"/>
        <dbReference type="ChEBI" id="CHEBI:55437"/>
        <dbReference type="ChEBI" id="CHEBI:57856"/>
        <dbReference type="ChEBI" id="CHEBI:59789"/>
        <dbReference type="EC" id="2.1.1.163"/>
    </reaction>
</comment>
<dbReference type="Gene3D" id="3.40.50.150">
    <property type="entry name" value="Vaccinia Virus protein VP39"/>
    <property type="match status" value="1"/>
</dbReference>
<dbReference type="HAMAP" id="MF_01813">
    <property type="entry name" value="MenG_UbiE_methyltr"/>
    <property type="match status" value="1"/>
</dbReference>
<proteinExistence type="inferred from homology"/>